<keyword evidence="1" id="KW-0804">Transcription</keyword>
<feature type="binding site" evidence="1">
    <location>
        <position position="38"/>
    </location>
    <ligand>
        <name>Zn(2+)</name>
        <dbReference type="ChEBI" id="CHEBI:29105"/>
    </ligand>
</feature>
<dbReference type="GO" id="GO:0045893">
    <property type="term" value="P:positive regulation of DNA-templated transcription"/>
    <property type="evidence" value="ECO:0007669"/>
    <property type="project" value="UniProtKB-UniRule"/>
</dbReference>
<feature type="binding site" evidence="1">
    <location>
        <position position="34"/>
    </location>
    <ligand>
        <name>Zn(2+)</name>
        <dbReference type="ChEBI" id="CHEBI:29105"/>
    </ligand>
</feature>
<keyword evidence="4" id="KW-1185">Reference proteome</keyword>
<dbReference type="EMBL" id="CP015208">
    <property type="protein sequence ID" value="AOY56729.1"/>
    <property type="molecule type" value="Genomic_DNA"/>
</dbReference>
<keyword evidence="1" id="KW-0805">Transcription regulation</keyword>
<dbReference type="Gene3D" id="2.20.28.270">
    <property type="entry name" value="RNA polymerase-binding protein A"/>
    <property type="match status" value="1"/>
</dbReference>
<dbReference type="STRING" id="535712.A4Z71_03990"/>
<evidence type="ECO:0000313" key="3">
    <source>
        <dbReference type="EMBL" id="AOY56729.1"/>
    </source>
</evidence>
<evidence type="ECO:0000256" key="1">
    <source>
        <dbReference type="HAMAP-Rule" id="MF_01483"/>
    </source>
</evidence>
<comment type="subunit">
    <text evidence="1">Forms a complex with the RNAP catalytic core and with free principal sigma factors.</text>
</comment>
<dbReference type="AlphaFoldDB" id="A0A1D9E107"/>
<comment type="cofactor">
    <cofactor evidence="1">
        <name>Zn(2+)</name>
        <dbReference type="ChEBI" id="CHEBI:29105"/>
    </cofactor>
    <text evidence="1">Bind 1 Zn(2+) per subunit.</text>
</comment>
<dbReference type="InterPro" id="IPR025182">
    <property type="entry name" value="RNApol-bd_RbpA"/>
</dbReference>
<comment type="function">
    <text evidence="1">Binds to RNA polymerase (RNAP), stimulating transcription from principal, but not alternative sigma factor promoters.</text>
</comment>
<dbReference type="InterPro" id="IPR038638">
    <property type="entry name" value="RbpA_sf"/>
</dbReference>
<dbReference type="GO" id="GO:0008270">
    <property type="term" value="F:zinc ion binding"/>
    <property type="evidence" value="ECO:0007669"/>
    <property type="project" value="UniProtKB-UniRule"/>
</dbReference>
<keyword evidence="1" id="KW-0479">Metal-binding</keyword>
<evidence type="ECO:0000313" key="4">
    <source>
        <dbReference type="Proteomes" id="UP000243784"/>
    </source>
</evidence>
<dbReference type="HAMAP" id="MF_01483">
    <property type="entry name" value="RbpA"/>
    <property type="match status" value="1"/>
</dbReference>
<dbReference type="Proteomes" id="UP000243784">
    <property type="component" value="Chromosome"/>
</dbReference>
<gene>
    <name evidence="1" type="primary">rbpA</name>
    <name evidence="3" type="ORF">A4Z71_03990</name>
</gene>
<dbReference type="OrthoDB" id="3618415at2"/>
<sequence>MSQQTMRGMRLGSQSLESERGVDYSPRNKHSFQCPNNHIFEVVFAAEAELPETWQCKNCSELGILLEDGKAIILEAPEAKTPRSHWEMLLERRSRDELEEILQERLDYIRSRRAGGKADL</sequence>
<protein>
    <recommendedName>
        <fullName evidence="1">RNA polymerase-binding protein RbpA</fullName>
    </recommendedName>
</protein>
<accession>A0A1D9E107</accession>
<dbReference type="KEGG" id="rpla:A4Z71_03990"/>
<proteinExistence type="inferred from homology"/>
<organism evidence="3 4">
    <name type="scientific">Candidatus Rhodoluna planktonica</name>
    <dbReference type="NCBI Taxonomy" id="535712"/>
    <lineage>
        <taxon>Bacteria</taxon>
        <taxon>Bacillati</taxon>
        <taxon>Actinomycetota</taxon>
        <taxon>Actinomycetes</taxon>
        <taxon>Micrococcales</taxon>
        <taxon>Microbacteriaceae</taxon>
        <taxon>Luna cluster</taxon>
        <taxon>Luna-1 subcluster</taxon>
        <taxon>Rhodoluna</taxon>
    </lineage>
</organism>
<evidence type="ECO:0000256" key="2">
    <source>
        <dbReference type="SAM" id="MobiDB-lite"/>
    </source>
</evidence>
<keyword evidence="1" id="KW-0862">Zinc</keyword>
<name>A0A1D9E107_9MICO</name>
<comment type="similarity">
    <text evidence="1">Belongs to the RNA polymerase-binding protein RbpA family.</text>
</comment>
<dbReference type="Pfam" id="PF13397">
    <property type="entry name" value="RbpA"/>
    <property type="match status" value="1"/>
</dbReference>
<reference evidence="3 4" key="1">
    <citation type="journal article" date="2016" name="Biochim. Biophys. Acta">
        <title>Photochemical characterization of actinorhodopsin and its functional existence in the natural host.</title>
        <authorList>
            <person name="Nakamura S."/>
            <person name="Kikukawa T."/>
            <person name="Tamogami J."/>
            <person name="Kamiya M."/>
            <person name="Aizawa T."/>
            <person name="Hahn M.W."/>
            <person name="Ihara K."/>
            <person name="Kamo N."/>
            <person name="Demura M."/>
        </authorList>
    </citation>
    <scope>NUCLEOTIDE SEQUENCE [LARGE SCALE GENOMIC DNA]</scope>
    <source>
        <strain evidence="3 4">MWH-Dar1</strain>
    </source>
</reference>
<feature type="binding site" evidence="1">
    <location>
        <position position="56"/>
    </location>
    <ligand>
        <name>Zn(2+)</name>
        <dbReference type="ChEBI" id="CHEBI:29105"/>
    </ligand>
</feature>
<feature type="region of interest" description="Disordered" evidence="2">
    <location>
        <begin position="1"/>
        <end position="24"/>
    </location>
</feature>
<dbReference type="GO" id="GO:0001000">
    <property type="term" value="F:bacterial-type RNA polymerase core enzyme binding"/>
    <property type="evidence" value="ECO:0007669"/>
    <property type="project" value="UniProtKB-UniRule"/>
</dbReference>
<feature type="binding site" evidence="1">
    <location>
        <position position="59"/>
    </location>
    <ligand>
        <name>Zn(2+)</name>
        <dbReference type="ChEBI" id="CHEBI:29105"/>
    </ligand>
</feature>
<feature type="compositionally biased region" description="Polar residues" evidence="2">
    <location>
        <begin position="1"/>
        <end position="16"/>
    </location>
</feature>
<dbReference type="RefSeq" id="WP_070955238.1">
    <property type="nucleotide sequence ID" value="NZ_CP015208.1"/>
</dbReference>